<evidence type="ECO:0000259" key="5">
    <source>
        <dbReference type="PROSITE" id="PS01124"/>
    </source>
</evidence>
<accession>A0A6V8LN14</accession>
<dbReference type="Gene3D" id="1.10.10.60">
    <property type="entry name" value="Homeodomain-like"/>
    <property type="match status" value="2"/>
</dbReference>
<feature type="domain" description="HTH araC/xylS-type" evidence="5">
    <location>
        <begin position="13"/>
        <end position="111"/>
    </location>
</feature>
<dbReference type="SMART" id="SM00342">
    <property type="entry name" value="HTH_ARAC"/>
    <property type="match status" value="1"/>
</dbReference>
<sequence>MNATRTGYRRRLLAVLAHIQEHLDEELTLGGLARVAGFSPFHFHRIFLGMTGETIGAHIRRLRLTRAAIRLEFSGMSVTEAALEAGYEAPEAFSRAFRTQYGESPSGFRRLARRRRQEHVARLFPFPEDFLNYHLTGAIDMDVTIVRKEPLRVAYARATGPYRQSATEAWNRLMALAGPKGLFRPGARYLGVGHDDPSSTAPELIRYDACVTVGPEFQPEGELAVMDLPGGEYAVVLHKGPYEEAEKVYMWLYGVWLPQSGREPAPRPGYEEYLNSPETTPPAELLTEINVPLADR</sequence>
<dbReference type="InterPro" id="IPR050908">
    <property type="entry name" value="SmbC-like"/>
</dbReference>
<keyword evidence="2" id="KW-0238">DNA-binding</keyword>
<dbReference type="PANTHER" id="PTHR40055:SF1">
    <property type="entry name" value="TRANSCRIPTIONAL REGULATOR YGIV-RELATED"/>
    <property type="match status" value="1"/>
</dbReference>
<evidence type="ECO:0000256" key="4">
    <source>
        <dbReference type="SAM" id="MobiDB-lite"/>
    </source>
</evidence>
<dbReference type="PROSITE" id="PS01124">
    <property type="entry name" value="HTH_ARAC_FAMILY_2"/>
    <property type="match status" value="1"/>
</dbReference>
<evidence type="ECO:0000313" key="6">
    <source>
        <dbReference type="EMBL" id="GFK94043.1"/>
    </source>
</evidence>
<dbReference type="InterPro" id="IPR018060">
    <property type="entry name" value="HTH_AraC"/>
</dbReference>
<dbReference type="Pfam" id="PF12833">
    <property type="entry name" value="HTH_18"/>
    <property type="match status" value="1"/>
</dbReference>
<dbReference type="SUPFAM" id="SSF55136">
    <property type="entry name" value="Probable bacterial effector-binding domain"/>
    <property type="match status" value="1"/>
</dbReference>
<dbReference type="EMBL" id="BLTE01000007">
    <property type="protein sequence ID" value="GFK94043.1"/>
    <property type="molecule type" value="Genomic_DNA"/>
</dbReference>
<dbReference type="InterPro" id="IPR018062">
    <property type="entry name" value="HTH_AraC-typ_CS"/>
</dbReference>
<feature type="region of interest" description="Disordered" evidence="4">
    <location>
        <begin position="263"/>
        <end position="296"/>
    </location>
</feature>
<evidence type="ECO:0000256" key="2">
    <source>
        <dbReference type="ARBA" id="ARBA00023125"/>
    </source>
</evidence>
<dbReference type="SMART" id="SM00871">
    <property type="entry name" value="AraC_E_bind"/>
    <property type="match status" value="1"/>
</dbReference>
<dbReference type="RefSeq" id="WP_173083700.1">
    <property type="nucleotide sequence ID" value="NZ_BLTE01000007.1"/>
</dbReference>
<dbReference type="PANTHER" id="PTHR40055">
    <property type="entry name" value="TRANSCRIPTIONAL REGULATOR YGIV-RELATED"/>
    <property type="match status" value="1"/>
</dbReference>
<gene>
    <name evidence="6" type="primary">tetD</name>
    <name evidence="6" type="ORF">NNJEOMEG_01881</name>
</gene>
<dbReference type="GO" id="GO:0003700">
    <property type="term" value="F:DNA-binding transcription factor activity"/>
    <property type="evidence" value="ECO:0007669"/>
    <property type="project" value="InterPro"/>
</dbReference>
<dbReference type="AlphaFoldDB" id="A0A6V8LN14"/>
<dbReference type="InterPro" id="IPR009057">
    <property type="entry name" value="Homeodomain-like_sf"/>
</dbReference>
<keyword evidence="3" id="KW-0804">Transcription</keyword>
<proteinExistence type="predicted"/>
<dbReference type="Proteomes" id="UP000494245">
    <property type="component" value="Unassembled WGS sequence"/>
</dbReference>
<protein>
    <submittedName>
        <fullName evidence="6">Transposon Tn10 TetD protein</fullName>
    </submittedName>
</protein>
<dbReference type="InterPro" id="IPR011256">
    <property type="entry name" value="Reg_factor_effector_dom_sf"/>
</dbReference>
<evidence type="ECO:0000256" key="1">
    <source>
        <dbReference type="ARBA" id="ARBA00023015"/>
    </source>
</evidence>
<dbReference type="Gene3D" id="3.20.80.10">
    <property type="entry name" value="Regulatory factor, effector binding domain"/>
    <property type="match status" value="1"/>
</dbReference>
<dbReference type="PRINTS" id="PR00032">
    <property type="entry name" value="HTHARAC"/>
</dbReference>
<evidence type="ECO:0000256" key="3">
    <source>
        <dbReference type="ARBA" id="ARBA00023163"/>
    </source>
</evidence>
<keyword evidence="7" id="KW-1185">Reference proteome</keyword>
<reference evidence="6 7" key="2">
    <citation type="submission" date="2020-05" db="EMBL/GenBank/DDBJ databases">
        <title>Draft genome sequence of Desulfovibrio sp. strainFSS-1.</title>
        <authorList>
            <person name="Shimoshige H."/>
            <person name="Kobayashi H."/>
            <person name="Maekawa T."/>
        </authorList>
    </citation>
    <scope>NUCLEOTIDE SEQUENCE [LARGE SCALE GENOMIC DNA]</scope>
    <source>
        <strain evidence="6 7">SIID29052-01</strain>
    </source>
</reference>
<evidence type="ECO:0000313" key="7">
    <source>
        <dbReference type="Proteomes" id="UP000494245"/>
    </source>
</evidence>
<dbReference type="Pfam" id="PF06445">
    <property type="entry name" value="GyrI-like"/>
    <property type="match status" value="1"/>
</dbReference>
<keyword evidence="1" id="KW-0805">Transcription regulation</keyword>
<name>A0A6V8LN14_9BACT</name>
<dbReference type="GO" id="GO:0043565">
    <property type="term" value="F:sequence-specific DNA binding"/>
    <property type="evidence" value="ECO:0007669"/>
    <property type="project" value="InterPro"/>
</dbReference>
<dbReference type="SUPFAM" id="SSF46689">
    <property type="entry name" value="Homeodomain-like"/>
    <property type="match status" value="2"/>
</dbReference>
<organism evidence="6 7">
    <name type="scientific">Fundidesulfovibrio magnetotacticus</name>
    <dbReference type="NCBI Taxonomy" id="2730080"/>
    <lineage>
        <taxon>Bacteria</taxon>
        <taxon>Pseudomonadati</taxon>
        <taxon>Thermodesulfobacteriota</taxon>
        <taxon>Desulfovibrionia</taxon>
        <taxon>Desulfovibrionales</taxon>
        <taxon>Desulfovibrionaceae</taxon>
        <taxon>Fundidesulfovibrio</taxon>
    </lineage>
</organism>
<reference evidence="6 7" key="1">
    <citation type="submission" date="2020-04" db="EMBL/GenBank/DDBJ databases">
        <authorList>
            <consortium name="Desulfovibrio sp. FSS-1 genome sequencing consortium"/>
            <person name="Shimoshige H."/>
            <person name="Kobayashi H."/>
            <person name="Maekawa T."/>
        </authorList>
    </citation>
    <scope>NUCLEOTIDE SEQUENCE [LARGE SCALE GENOMIC DNA]</scope>
    <source>
        <strain evidence="6 7">SIID29052-01</strain>
    </source>
</reference>
<comment type="caution">
    <text evidence="6">The sequence shown here is derived from an EMBL/GenBank/DDBJ whole genome shotgun (WGS) entry which is preliminary data.</text>
</comment>
<dbReference type="InterPro" id="IPR020449">
    <property type="entry name" value="Tscrpt_reg_AraC-type_HTH"/>
</dbReference>
<dbReference type="PROSITE" id="PS00041">
    <property type="entry name" value="HTH_ARAC_FAMILY_1"/>
    <property type="match status" value="1"/>
</dbReference>
<dbReference type="InterPro" id="IPR010499">
    <property type="entry name" value="AraC_E-bd"/>
</dbReference>
<dbReference type="InterPro" id="IPR029442">
    <property type="entry name" value="GyrI-like"/>
</dbReference>